<name>A0A3B3XL72_9TELE</name>
<reference evidence="2" key="2">
    <citation type="submission" date="2025-09" db="UniProtKB">
        <authorList>
            <consortium name="Ensembl"/>
        </authorList>
    </citation>
    <scope>IDENTIFICATION</scope>
</reference>
<dbReference type="PANTHER" id="PTHR11485:SF21">
    <property type="entry name" value="MELANOTRANSFERRIN"/>
    <property type="match status" value="1"/>
</dbReference>
<dbReference type="PRINTS" id="PR00422">
    <property type="entry name" value="TRANSFERRIN"/>
</dbReference>
<feature type="domain" description="Transferrin-like" evidence="1">
    <location>
        <begin position="13"/>
        <end position="100"/>
    </location>
</feature>
<keyword evidence="3" id="KW-1185">Reference proteome</keyword>
<dbReference type="Pfam" id="PF00405">
    <property type="entry name" value="Transferrin"/>
    <property type="match status" value="1"/>
</dbReference>
<dbReference type="AlphaFoldDB" id="A0A3B3XL72"/>
<dbReference type="GO" id="GO:0055037">
    <property type="term" value="C:recycling endosome"/>
    <property type="evidence" value="ECO:0007669"/>
    <property type="project" value="TreeGrafter"/>
</dbReference>
<dbReference type="PANTHER" id="PTHR11485">
    <property type="entry name" value="TRANSFERRIN"/>
    <property type="match status" value="1"/>
</dbReference>
<sequence length="100" mass="10789">VFLWFFADIPSAIRWCVLSSGEQQKCADMGAAFKSKSLTPTVSCIHGASLADCMAKIKNNEADAMTLDGGYIYTAGKNYGLVPAPSPLRCCCWLRCSASR</sequence>
<evidence type="ECO:0000259" key="1">
    <source>
        <dbReference type="PROSITE" id="PS51408"/>
    </source>
</evidence>
<protein>
    <recommendedName>
        <fullName evidence="1">Transferrin-like domain-containing protein</fullName>
    </recommendedName>
</protein>
<dbReference type="Gene3D" id="3.40.190.10">
    <property type="entry name" value="Periplasmic binding protein-like II"/>
    <property type="match status" value="1"/>
</dbReference>
<proteinExistence type="predicted"/>
<evidence type="ECO:0000313" key="3">
    <source>
        <dbReference type="Proteomes" id="UP000261480"/>
    </source>
</evidence>
<dbReference type="GO" id="GO:0006826">
    <property type="term" value="P:iron ion transport"/>
    <property type="evidence" value="ECO:0007669"/>
    <property type="project" value="TreeGrafter"/>
</dbReference>
<dbReference type="SUPFAM" id="SSF53850">
    <property type="entry name" value="Periplasmic binding protein-like II"/>
    <property type="match status" value="1"/>
</dbReference>
<organism evidence="2 3">
    <name type="scientific">Poecilia mexicana</name>
    <dbReference type="NCBI Taxonomy" id="48701"/>
    <lineage>
        <taxon>Eukaryota</taxon>
        <taxon>Metazoa</taxon>
        <taxon>Chordata</taxon>
        <taxon>Craniata</taxon>
        <taxon>Vertebrata</taxon>
        <taxon>Euteleostomi</taxon>
        <taxon>Actinopterygii</taxon>
        <taxon>Neopterygii</taxon>
        <taxon>Teleostei</taxon>
        <taxon>Neoteleostei</taxon>
        <taxon>Acanthomorphata</taxon>
        <taxon>Ovalentaria</taxon>
        <taxon>Atherinomorphae</taxon>
        <taxon>Cyprinodontiformes</taxon>
        <taxon>Poeciliidae</taxon>
        <taxon>Poeciliinae</taxon>
        <taxon>Poecilia</taxon>
    </lineage>
</organism>
<dbReference type="STRING" id="48701.ENSPMEP00000015730"/>
<dbReference type="GO" id="GO:0005769">
    <property type="term" value="C:early endosome"/>
    <property type="evidence" value="ECO:0007669"/>
    <property type="project" value="TreeGrafter"/>
</dbReference>
<dbReference type="PROSITE" id="PS51408">
    <property type="entry name" value="TRANSFERRIN_LIKE_4"/>
    <property type="match status" value="1"/>
</dbReference>
<dbReference type="Proteomes" id="UP000261480">
    <property type="component" value="Unplaced"/>
</dbReference>
<dbReference type="InterPro" id="IPR001156">
    <property type="entry name" value="Transferrin-like_dom"/>
</dbReference>
<dbReference type="GO" id="GO:0005886">
    <property type="term" value="C:plasma membrane"/>
    <property type="evidence" value="ECO:0007669"/>
    <property type="project" value="TreeGrafter"/>
</dbReference>
<accession>A0A3B3XL72</accession>
<reference evidence="2" key="1">
    <citation type="submission" date="2025-08" db="UniProtKB">
        <authorList>
            <consortium name="Ensembl"/>
        </authorList>
    </citation>
    <scope>IDENTIFICATION</scope>
</reference>
<dbReference type="GO" id="GO:0005615">
    <property type="term" value="C:extracellular space"/>
    <property type="evidence" value="ECO:0007669"/>
    <property type="project" value="TreeGrafter"/>
</dbReference>
<evidence type="ECO:0000313" key="2">
    <source>
        <dbReference type="Ensembl" id="ENSPMEP00000015730.1"/>
    </source>
</evidence>
<dbReference type="Ensembl" id="ENSPMET00000024086.1">
    <property type="protein sequence ID" value="ENSPMEP00000015730.1"/>
    <property type="gene ID" value="ENSPMEG00000018300.1"/>
</dbReference>